<name>A0A922MIE0_SPOEX</name>
<reference evidence="1" key="1">
    <citation type="journal article" date="2021" name="G3 (Bethesda)">
        <title>Genome and transcriptome analysis of the beet armyworm Spodoptera exigua reveals targets for pest control. .</title>
        <authorList>
            <person name="Simon S."/>
            <person name="Breeschoten T."/>
            <person name="Jansen H.J."/>
            <person name="Dirks R.P."/>
            <person name="Schranz M.E."/>
            <person name="Ros V.I.D."/>
        </authorList>
    </citation>
    <scope>NUCLEOTIDE SEQUENCE</scope>
    <source>
        <strain evidence="1">TB_SE_WUR_2020</strain>
    </source>
</reference>
<dbReference type="Gene3D" id="3.30.420.10">
    <property type="entry name" value="Ribonuclease H-like superfamily/Ribonuclease H"/>
    <property type="match status" value="1"/>
</dbReference>
<comment type="caution">
    <text evidence="1">The sequence shown here is derived from an EMBL/GenBank/DDBJ whole genome shotgun (WGS) entry which is preliminary data.</text>
</comment>
<proteinExistence type="predicted"/>
<sequence length="56" mass="6435">MWIWMGAAGPGELAFIPGRAWPHVWRVVVQIKTVPWPSRSPDLNPIENVWGLMVRK</sequence>
<organism evidence="1 2">
    <name type="scientific">Spodoptera exigua</name>
    <name type="common">Beet armyworm</name>
    <name type="synonym">Noctua fulgens</name>
    <dbReference type="NCBI Taxonomy" id="7107"/>
    <lineage>
        <taxon>Eukaryota</taxon>
        <taxon>Metazoa</taxon>
        <taxon>Ecdysozoa</taxon>
        <taxon>Arthropoda</taxon>
        <taxon>Hexapoda</taxon>
        <taxon>Insecta</taxon>
        <taxon>Pterygota</taxon>
        <taxon>Neoptera</taxon>
        <taxon>Endopterygota</taxon>
        <taxon>Lepidoptera</taxon>
        <taxon>Glossata</taxon>
        <taxon>Ditrysia</taxon>
        <taxon>Noctuoidea</taxon>
        <taxon>Noctuidae</taxon>
        <taxon>Amphipyrinae</taxon>
        <taxon>Spodoptera</taxon>
    </lineage>
</organism>
<evidence type="ECO:0000313" key="2">
    <source>
        <dbReference type="Proteomes" id="UP000814243"/>
    </source>
</evidence>
<protein>
    <recommendedName>
        <fullName evidence="3">Tc1-like transposase DDE domain-containing protein</fullName>
    </recommendedName>
</protein>
<dbReference type="InterPro" id="IPR036397">
    <property type="entry name" value="RNaseH_sf"/>
</dbReference>
<dbReference type="EMBL" id="JACEFF010000446">
    <property type="protein sequence ID" value="KAH9637527.1"/>
    <property type="molecule type" value="Genomic_DNA"/>
</dbReference>
<dbReference type="GO" id="GO:0003676">
    <property type="term" value="F:nucleic acid binding"/>
    <property type="evidence" value="ECO:0007669"/>
    <property type="project" value="InterPro"/>
</dbReference>
<evidence type="ECO:0008006" key="3">
    <source>
        <dbReference type="Google" id="ProtNLM"/>
    </source>
</evidence>
<gene>
    <name evidence="1" type="ORF">HF086_010938</name>
</gene>
<accession>A0A922MIE0</accession>
<evidence type="ECO:0000313" key="1">
    <source>
        <dbReference type="EMBL" id="KAH9637527.1"/>
    </source>
</evidence>
<feature type="non-terminal residue" evidence="1">
    <location>
        <position position="1"/>
    </location>
</feature>
<dbReference type="AlphaFoldDB" id="A0A922MIE0"/>
<dbReference type="Proteomes" id="UP000814243">
    <property type="component" value="Unassembled WGS sequence"/>
</dbReference>